<feature type="transmembrane region" description="Helical" evidence="1">
    <location>
        <begin position="62"/>
        <end position="83"/>
    </location>
</feature>
<evidence type="ECO:0000313" key="3">
    <source>
        <dbReference type="Proteomes" id="UP000501076"/>
    </source>
</evidence>
<proteinExistence type="predicted"/>
<name>A0A6M6E353_PRIMG</name>
<feature type="transmembrane region" description="Helical" evidence="1">
    <location>
        <begin position="6"/>
        <end position="28"/>
    </location>
</feature>
<keyword evidence="1" id="KW-0812">Transmembrane</keyword>
<keyword evidence="1" id="KW-0472">Membrane</keyword>
<accession>A0A6M6E353</accession>
<gene>
    <name evidence="2" type="ORF">FDZ14_35400</name>
</gene>
<keyword evidence="1" id="KW-1133">Transmembrane helix</keyword>
<protein>
    <submittedName>
        <fullName evidence="2">Uncharacterized protein</fullName>
    </submittedName>
</protein>
<dbReference type="EMBL" id="CP045276">
    <property type="protein sequence ID" value="QJX81391.1"/>
    <property type="molecule type" value="Genomic_DNA"/>
</dbReference>
<evidence type="ECO:0000313" key="2">
    <source>
        <dbReference type="EMBL" id="QJX81391.1"/>
    </source>
</evidence>
<dbReference type="Proteomes" id="UP000501076">
    <property type="component" value="Plasmid pFDU301D"/>
</dbReference>
<dbReference type="AlphaFoldDB" id="A0A6M6E353"/>
<keyword evidence="2" id="KW-0614">Plasmid</keyword>
<geneLocation type="plasmid" evidence="3">
    <name>pfdu301d</name>
</geneLocation>
<evidence type="ECO:0000256" key="1">
    <source>
        <dbReference type="SAM" id="Phobius"/>
    </source>
</evidence>
<sequence>MKLLKHNAIPIFISFLIVGLILTVLFMLKGLLLQLIGAALIIVAAVFCIFCGLYLFGYIVLGVIGIVAPIIGLLLIIGIFMWIF</sequence>
<feature type="transmembrane region" description="Helical" evidence="1">
    <location>
        <begin position="35"/>
        <end position="56"/>
    </location>
</feature>
<dbReference type="RefSeq" id="WP_171779355.1">
    <property type="nucleotide sequence ID" value="NZ_CAKKMH010000027.1"/>
</dbReference>
<reference evidence="2 3" key="1">
    <citation type="submission" date="2019-10" db="EMBL/GenBank/DDBJ databases">
        <title>Complete genome sequences for adaption low water activity.</title>
        <authorList>
            <person name="Zhao L."/>
            <person name="Zhong J."/>
        </authorList>
    </citation>
    <scope>NUCLEOTIDE SEQUENCE [LARGE SCALE GENOMIC DNA]</scope>
    <source>
        <strain evidence="2 3">FDU301</strain>
        <plasmid evidence="3">pfdu301d</plasmid>
    </source>
</reference>
<organism evidence="2 3">
    <name type="scientific">Priestia megaterium</name>
    <name type="common">Bacillus megaterium</name>
    <dbReference type="NCBI Taxonomy" id="1404"/>
    <lineage>
        <taxon>Bacteria</taxon>
        <taxon>Bacillati</taxon>
        <taxon>Bacillota</taxon>
        <taxon>Bacilli</taxon>
        <taxon>Bacillales</taxon>
        <taxon>Bacillaceae</taxon>
        <taxon>Priestia</taxon>
    </lineage>
</organism>